<protein>
    <submittedName>
        <fullName evidence="7">Putative hemolysin III</fullName>
    </submittedName>
</protein>
<dbReference type="Proteomes" id="UP000003635">
    <property type="component" value="Unassembled WGS sequence"/>
</dbReference>
<dbReference type="STRING" id="314256.OG2516_17251"/>
<accession>Q2CFJ3</accession>
<evidence type="ECO:0000256" key="5">
    <source>
        <dbReference type="PIRSR" id="PIRSR604254-1"/>
    </source>
</evidence>
<organism evidence="7 8">
    <name type="scientific">Oceanicola granulosus (strain ATCC BAA-861 / DSM 15982 / KCTC 12143 / HTCC2516)</name>
    <dbReference type="NCBI Taxonomy" id="314256"/>
    <lineage>
        <taxon>Bacteria</taxon>
        <taxon>Pseudomonadati</taxon>
        <taxon>Pseudomonadota</taxon>
        <taxon>Alphaproteobacteria</taxon>
        <taxon>Rhodobacterales</taxon>
        <taxon>Roseobacteraceae</taxon>
        <taxon>Oceanicola</taxon>
    </lineage>
</organism>
<evidence type="ECO:0000256" key="1">
    <source>
        <dbReference type="ARBA" id="ARBA00004141"/>
    </source>
</evidence>
<reference evidence="7 8" key="1">
    <citation type="journal article" date="2010" name="J. Bacteriol.">
        <title>Genome sequences of Oceanicola granulosus HTCC2516(T) and Oceanicola batsensis HTCC2597(TDelta).</title>
        <authorList>
            <person name="Thrash J.C."/>
            <person name="Cho J.C."/>
            <person name="Vergin K.L."/>
            <person name="Giovannoni S.J."/>
        </authorList>
    </citation>
    <scope>NUCLEOTIDE SEQUENCE [LARGE SCALE GENOMIC DNA]</scope>
    <source>
        <strain evidence="8">ATCC BAA-861 / DSM 15982 / KCTC 12143 / HTCC2516</strain>
    </source>
</reference>
<feature type="transmembrane region" description="Helical" evidence="6">
    <location>
        <begin position="164"/>
        <end position="183"/>
    </location>
</feature>
<dbReference type="AlphaFoldDB" id="Q2CFJ3"/>
<evidence type="ECO:0000313" key="8">
    <source>
        <dbReference type="Proteomes" id="UP000003635"/>
    </source>
</evidence>
<dbReference type="eggNOG" id="COG1272">
    <property type="taxonomic scope" value="Bacteria"/>
</dbReference>
<sequence length="218" mass="23341">MSDAPDTYPTFTRAERVADGLMHLVGVGFAITGAVLLVVLAAGAKPWVITAAAIVYALALIATFVASGLYHMTPWEGARPTLRRIDHAAIYIKIAGTYTPLVAMIGSAFGWVLLGVVWALAMVGAVAKLFFWRRPGHMGTLLYLVLAWLSVALMWPLAERMPPGGMALILAGGLLYTVGTIFYSRKSLRFQNAIWHGFVLAASACFFAAITWGVAVVG</sequence>
<feature type="transmembrane region" description="Helical" evidence="6">
    <location>
        <begin position="138"/>
        <end position="158"/>
    </location>
</feature>
<dbReference type="InterPro" id="IPR004254">
    <property type="entry name" value="AdipoR/HlyIII-related"/>
</dbReference>
<dbReference type="OrthoDB" id="9813689at2"/>
<gene>
    <name evidence="7" type="ORF">OG2516_17251</name>
</gene>
<evidence type="ECO:0000256" key="3">
    <source>
        <dbReference type="ARBA" id="ARBA00022989"/>
    </source>
</evidence>
<feature type="transmembrane region" description="Helical" evidence="6">
    <location>
        <begin position="108"/>
        <end position="131"/>
    </location>
</feature>
<feature type="transmembrane region" description="Helical" evidence="6">
    <location>
        <begin position="195"/>
        <end position="215"/>
    </location>
</feature>
<dbReference type="RefSeq" id="WP_007256754.1">
    <property type="nucleotide sequence ID" value="NZ_CH724109.1"/>
</dbReference>
<dbReference type="PANTHER" id="PTHR20855:SF3">
    <property type="entry name" value="LD03007P"/>
    <property type="match status" value="1"/>
</dbReference>
<proteinExistence type="predicted"/>
<keyword evidence="5" id="KW-0479">Metal-binding</keyword>
<feature type="transmembrane region" description="Helical" evidence="6">
    <location>
        <begin position="47"/>
        <end position="70"/>
    </location>
</feature>
<evidence type="ECO:0000313" key="7">
    <source>
        <dbReference type="EMBL" id="EAR51489.1"/>
    </source>
</evidence>
<dbReference type="GO" id="GO:0016020">
    <property type="term" value="C:membrane"/>
    <property type="evidence" value="ECO:0007669"/>
    <property type="project" value="UniProtKB-SubCell"/>
</dbReference>
<name>Q2CFJ3_OCEGH</name>
<keyword evidence="3 6" id="KW-1133">Transmembrane helix</keyword>
<feature type="transmembrane region" description="Helical" evidence="6">
    <location>
        <begin position="20"/>
        <end position="40"/>
    </location>
</feature>
<feature type="binding site" evidence="5">
    <location>
        <position position="71"/>
    </location>
    <ligand>
        <name>Zn(2+)</name>
        <dbReference type="ChEBI" id="CHEBI:29105"/>
    </ligand>
</feature>
<dbReference type="Pfam" id="PF03006">
    <property type="entry name" value="HlyIII"/>
    <property type="match status" value="1"/>
</dbReference>
<dbReference type="GO" id="GO:0046872">
    <property type="term" value="F:metal ion binding"/>
    <property type="evidence" value="ECO:0007669"/>
    <property type="project" value="UniProtKB-KW"/>
</dbReference>
<evidence type="ECO:0000256" key="4">
    <source>
        <dbReference type="ARBA" id="ARBA00023136"/>
    </source>
</evidence>
<dbReference type="HOGENOM" id="CLU_051078_1_0_5"/>
<comment type="caution">
    <text evidence="7">The sequence shown here is derived from an EMBL/GenBank/DDBJ whole genome shotgun (WGS) entry which is preliminary data.</text>
</comment>
<dbReference type="PANTHER" id="PTHR20855">
    <property type="entry name" value="ADIPOR/PROGESTIN RECEPTOR-RELATED"/>
    <property type="match status" value="1"/>
</dbReference>
<keyword evidence="8" id="KW-1185">Reference proteome</keyword>
<keyword evidence="4 6" id="KW-0472">Membrane</keyword>
<keyword evidence="2 6" id="KW-0812">Transmembrane</keyword>
<evidence type="ECO:0000256" key="6">
    <source>
        <dbReference type="SAM" id="Phobius"/>
    </source>
</evidence>
<dbReference type="EMBL" id="AAOT01000012">
    <property type="protein sequence ID" value="EAR51489.1"/>
    <property type="molecule type" value="Genomic_DNA"/>
</dbReference>
<keyword evidence="5" id="KW-0862">Zinc</keyword>
<evidence type="ECO:0000256" key="2">
    <source>
        <dbReference type="ARBA" id="ARBA00022692"/>
    </source>
</evidence>
<comment type="subcellular location">
    <subcellularLocation>
        <location evidence="1">Membrane</location>
        <topology evidence="1">Multi-pass membrane protein</topology>
    </subcellularLocation>
</comment>
<feature type="binding site" evidence="5">
    <location>
        <position position="196"/>
    </location>
    <ligand>
        <name>Zn(2+)</name>
        <dbReference type="ChEBI" id="CHEBI:29105"/>
    </ligand>
</feature>